<reference evidence="2 3" key="1">
    <citation type="journal article" date="2008" name="Nature">
        <title>The genome of the model beetle and pest Tribolium castaneum.</title>
        <authorList>
            <consortium name="Tribolium Genome Sequencing Consortium"/>
            <person name="Richards S."/>
            <person name="Gibbs R.A."/>
            <person name="Weinstock G.M."/>
            <person name="Brown S.J."/>
            <person name="Denell R."/>
            <person name="Beeman R.W."/>
            <person name="Gibbs R."/>
            <person name="Beeman R.W."/>
            <person name="Brown S.J."/>
            <person name="Bucher G."/>
            <person name="Friedrich M."/>
            <person name="Grimmelikhuijzen C.J."/>
            <person name="Klingler M."/>
            <person name="Lorenzen M."/>
            <person name="Richards S."/>
            <person name="Roth S."/>
            <person name="Schroder R."/>
            <person name="Tautz D."/>
            <person name="Zdobnov E.M."/>
            <person name="Muzny D."/>
            <person name="Gibbs R.A."/>
            <person name="Weinstock G.M."/>
            <person name="Attaway T."/>
            <person name="Bell S."/>
            <person name="Buhay C.J."/>
            <person name="Chandrabose M.N."/>
            <person name="Chavez D."/>
            <person name="Clerk-Blankenburg K.P."/>
            <person name="Cree A."/>
            <person name="Dao M."/>
            <person name="Davis C."/>
            <person name="Chacko J."/>
            <person name="Dinh H."/>
            <person name="Dugan-Rocha S."/>
            <person name="Fowler G."/>
            <person name="Garner T.T."/>
            <person name="Garnes J."/>
            <person name="Gnirke A."/>
            <person name="Hawes A."/>
            <person name="Hernandez J."/>
            <person name="Hines S."/>
            <person name="Holder M."/>
            <person name="Hume J."/>
            <person name="Jhangiani S.N."/>
            <person name="Joshi V."/>
            <person name="Khan Z.M."/>
            <person name="Jackson L."/>
            <person name="Kovar C."/>
            <person name="Kowis A."/>
            <person name="Lee S."/>
            <person name="Lewis L.R."/>
            <person name="Margolis J."/>
            <person name="Morgan M."/>
            <person name="Nazareth L.V."/>
            <person name="Nguyen N."/>
            <person name="Okwuonu G."/>
            <person name="Parker D."/>
            <person name="Richards S."/>
            <person name="Ruiz S.J."/>
            <person name="Santibanez J."/>
            <person name="Savard J."/>
            <person name="Scherer S.E."/>
            <person name="Schneider B."/>
            <person name="Sodergren E."/>
            <person name="Tautz D."/>
            <person name="Vattahil S."/>
            <person name="Villasana D."/>
            <person name="White C.S."/>
            <person name="Wright R."/>
            <person name="Park Y."/>
            <person name="Beeman R.W."/>
            <person name="Lord J."/>
            <person name="Oppert B."/>
            <person name="Lorenzen M."/>
            <person name="Brown S."/>
            <person name="Wang L."/>
            <person name="Savard J."/>
            <person name="Tautz D."/>
            <person name="Richards S."/>
            <person name="Weinstock G."/>
            <person name="Gibbs R.A."/>
            <person name="Liu Y."/>
            <person name="Worley K."/>
            <person name="Weinstock G."/>
            <person name="Elsik C.G."/>
            <person name="Reese J.T."/>
            <person name="Elhaik E."/>
            <person name="Landan G."/>
            <person name="Graur D."/>
            <person name="Arensburger P."/>
            <person name="Atkinson P."/>
            <person name="Beeman R.W."/>
            <person name="Beidler J."/>
            <person name="Brown S.J."/>
            <person name="Demuth J.P."/>
            <person name="Drury D.W."/>
            <person name="Du Y.Z."/>
            <person name="Fujiwara H."/>
            <person name="Lorenzen M."/>
            <person name="Maselli V."/>
            <person name="Osanai M."/>
            <person name="Park Y."/>
            <person name="Robertson H.M."/>
            <person name="Tu Z."/>
            <person name="Wang J.J."/>
            <person name="Wang S."/>
            <person name="Richards S."/>
            <person name="Song H."/>
            <person name="Zhang L."/>
            <person name="Sodergren E."/>
            <person name="Werner D."/>
            <person name="Stanke M."/>
            <person name="Morgenstern B."/>
            <person name="Solovyev V."/>
            <person name="Kosarev P."/>
            <person name="Brown G."/>
            <person name="Chen H.C."/>
            <person name="Ermolaeva O."/>
            <person name="Hlavina W."/>
            <person name="Kapustin Y."/>
            <person name="Kiryutin B."/>
            <person name="Kitts P."/>
            <person name="Maglott D."/>
            <person name="Pruitt K."/>
            <person name="Sapojnikov V."/>
            <person name="Souvorov A."/>
            <person name="Mackey A.J."/>
            <person name="Waterhouse R.M."/>
            <person name="Wyder S."/>
            <person name="Zdobnov E.M."/>
            <person name="Zdobnov E.M."/>
            <person name="Wyder S."/>
            <person name="Kriventseva E.V."/>
            <person name="Kadowaki T."/>
            <person name="Bork P."/>
            <person name="Aranda M."/>
            <person name="Bao R."/>
            <person name="Beermann A."/>
            <person name="Berns N."/>
            <person name="Bolognesi R."/>
            <person name="Bonneton F."/>
            <person name="Bopp D."/>
            <person name="Brown S.J."/>
            <person name="Bucher G."/>
            <person name="Butts T."/>
            <person name="Chaumot A."/>
            <person name="Denell R.E."/>
            <person name="Ferrier D.E."/>
            <person name="Friedrich M."/>
            <person name="Gordon C.M."/>
            <person name="Jindra M."/>
            <person name="Klingler M."/>
            <person name="Lan Q."/>
            <person name="Lattorff H.M."/>
            <person name="Laudet V."/>
            <person name="von Levetsow C."/>
            <person name="Liu Z."/>
            <person name="Lutz R."/>
            <person name="Lynch J.A."/>
            <person name="da Fonseca R.N."/>
            <person name="Posnien N."/>
            <person name="Reuter R."/>
            <person name="Roth S."/>
            <person name="Savard J."/>
            <person name="Schinko J.B."/>
            <person name="Schmitt C."/>
            <person name="Schoppmeier M."/>
            <person name="Schroder R."/>
            <person name="Shippy T.D."/>
            <person name="Simonnet F."/>
            <person name="Marques-Souza H."/>
            <person name="Tautz D."/>
            <person name="Tomoyasu Y."/>
            <person name="Trauner J."/>
            <person name="Van der Zee M."/>
            <person name="Vervoort M."/>
            <person name="Wittkopp N."/>
            <person name="Wimmer E.A."/>
            <person name="Yang X."/>
            <person name="Jones A.K."/>
            <person name="Sattelle D.B."/>
            <person name="Ebert P.R."/>
            <person name="Nelson D."/>
            <person name="Scott J.G."/>
            <person name="Beeman R.W."/>
            <person name="Muthukrishnan S."/>
            <person name="Kramer K.J."/>
            <person name="Arakane Y."/>
            <person name="Beeman R.W."/>
            <person name="Zhu Q."/>
            <person name="Hogenkamp D."/>
            <person name="Dixit R."/>
            <person name="Oppert B."/>
            <person name="Jiang H."/>
            <person name="Zou Z."/>
            <person name="Marshall J."/>
            <person name="Elpidina E."/>
            <person name="Vinokurov K."/>
            <person name="Oppert C."/>
            <person name="Zou Z."/>
            <person name="Evans J."/>
            <person name="Lu Z."/>
            <person name="Zhao P."/>
            <person name="Sumathipala N."/>
            <person name="Altincicek B."/>
            <person name="Vilcinskas A."/>
            <person name="Williams M."/>
            <person name="Hultmark D."/>
            <person name="Hetru C."/>
            <person name="Jiang H."/>
            <person name="Grimmelikhuijzen C.J."/>
            <person name="Hauser F."/>
            <person name="Cazzamali G."/>
            <person name="Williamson M."/>
            <person name="Park Y."/>
            <person name="Li B."/>
            <person name="Tanaka Y."/>
            <person name="Predel R."/>
            <person name="Neupert S."/>
            <person name="Schachtner J."/>
            <person name="Verleyen P."/>
            <person name="Raible F."/>
            <person name="Bork P."/>
            <person name="Friedrich M."/>
            <person name="Walden K.K."/>
            <person name="Robertson H.M."/>
            <person name="Angeli S."/>
            <person name="Foret S."/>
            <person name="Bucher G."/>
            <person name="Schuetz S."/>
            <person name="Maleszka R."/>
            <person name="Wimmer E.A."/>
            <person name="Beeman R.W."/>
            <person name="Lorenzen M."/>
            <person name="Tomoyasu Y."/>
            <person name="Miller S.C."/>
            <person name="Grossmann D."/>
            <person name="Bucher G."/>
        </authorList>
    </citation>
    <scope>NUCLEOTIDE SEQUENCE [LARGE SCALE GENOMIC DNA]</scope>
    <source>
        <strain evidence="2 3">Georgia GA2</strain>
    </source>
</reference>
<keyword evidence="3" id="KW-1185">Reference proteome</keyword>
<dbReference type="Proteomes" id="UP000007266">
    <property type="component" value="Linkage group 5"/>
</dbReference>
<protein>
    <submittedName>
        <fullName evidence="2">Uncharacterized protein</fullName>
    </submittedName>
</protein>
<organism evidence="2 3">
    <name type="scientific">Tribolium castaneum</name>
    <name type="common">Red flour beetle</name>
    <dbReference type="NCBI Taxonomy" id="7070"/>
    <lineage>
        <taxon>Eukaryota</taxon>
        <taxon>Metazoa</taxon>
        <taxon>Ecdysozoa</taxon>
        <taxon>Arthropoda</taxon>
        <taxon>Hexapoda</taxon>
        <taxon>Insecta</taxon>
        <taxon>Pterygota</taxon>
        <taxon>Neoptera</taxon>
        <taxon>Endopterygota</taxon>
        <taxon>Coleoptera</taxon>
        <taxon>Polyphaga</taxon>
        <taxon>Cucujiformia</taxon>
        <taxon>Tenebrionidae</taxon>
        <taxon>Tenebrionidae incertae sedis</taxon>
        <taxon>Tribolium</taxon>
    </lineage>
</organism>
<gene>
    <name evidence="2" type="primary">AUGUSTUS-3.0.2_14141</name>
    <name evidence="2" type="ORF">TcasGA2_TC014141</name>
</gene>
<reference evidence="2 3" key="2">
    <citation type="journal article" date="2010" name="Nucleic Acids Res.">
        <title>BeetleBase in 2010: revisions to provide comprehensive genomic information for Tribolium castaneum.</title>
        <authorList>
            <person name="Kim H.S."/>
            <person name="Murphy T."/>
            <person name="Xia J."/>
            <person name="Caragea D."/>
            <person name="Park Y."/>
            <person name="Beeman R.W."/>
            <person name="Lorenzen M.D."/>
            <person name="Butcher S."/>
            <person name="Manak J.R."/>
            <person name="Brown S.J."/>
        </authorList>
    </citation>
    <scope>GENOME REANNOTATION</scope>
    <source>
        <strain evidence="2 3">Georgia GA2</strain>
    </source>
</reference>
<feature type="region of interest" description="Disordered" evidence="1">
    <location>
        <begin position="1"/>
        <end position="20"/>
    </location>
</feature>
<feature type="compositionally biased region" description="Basic and acidic residues" evidence="1">
    <location>
        <begin position="75"/>
        <end position="102"/>
    </location>
</feature>
<evidence type="ECO:0000313" key="2">
    <source>
        <dbReference type="EMBL" id="KYB27659.1"/>
    </source>
</evidence>
<dbReference type="AlphaFoldDB" id="A0A139WIC2"/>
<proteinExistence type="predicted"/>
<name>A0A139WIC2_TRICA</name>
<feature type="region of interest" description="Disordered" evidence="1">
    <location>
        <begin position="53"/>
        <end position="102"/>
    </location>
</feature>
<evidence type="ECO:0000256" key="1">
    <source>
        <dbReference type="SAM" id="MobiDB-lite"/>
    </source>
</evidence>
<dbReference type="EMBL" id="KQ971342">
    <property type="protein sequence ID" value="KYB27659.1"/>
    <property type="molecule type" value="Genomic_DNA"/>
</dbReference>
<sequence>MSKISANSTGDKQSVHTQCGDALTVDEENIVVMLKSYSPVRELHTCEEAANEIQMDTSLSTEDKDLSGDQTICGGEKDKGKLTGTEKRKADDGEPNKDLKKI</sequence>
<accession>A0A139WIC2</accession>
<feature type="compositionally biased region" description="Polar residues" evidence="1">
    <location>
        <begin position="1"/>
        <end position="17"/>
    </location>
</feature>
<evidence type="ECO:0000313" key="3">
    <source>
        <dbReference type="Proteomes" id="UP000007266"/>
    </source>
</evidence>